<sequence>MIFFHLIFNVSKTCFNNSFTTLRKFRYLSDLLPALREARLSAVMIREVAGFVQSKFRELRISEARYEDLLSEVDEHYPRYIEKLRELFNSSNIAKNRE</sequence>
<reference evidence="1" key="1">
    <citation type="journal article" date="2020" name="mSystems">
        <title>Genome- and Community-Level Interaction Insights into Carbon Utilization and Element Cycling Functions of Hydrothermarchaeota in Hydrothermal Sediment.</title>
        <authorList>
            <person name="Zhou Z."/>
            <person name="Liu Y."/>
            <person name="Xu W."/>
            <person name="Pan J."/>
            <person name="Luo Z.H."/>
            <person name="Li M."/>
        </authorList>
    </citation>
    <scope>NUCLEOTIDE SEQUENCE [LARGE SCALE GENOMIC DNA]</scope>
    <source>
        <strain evidence="1">SpSt-732</strain>
    </source>
</reference>
<evidence type="ECO:0000313" key="1">
    <source>
        <dbReference type="EMBL" id="HGI87306.1"/>
    </source>
</evidence>
<dbReference type="AlphaFoldDB" id="A0A7C4FFW7"/>
<dbReference type="EMBL" id="DTFF01000023">
    <property type="protein sequence ID" value="HGI87306.1"/>
    <property type="molecule type" value="Genomic_DNA"/>
</dbReference>
<proteinExistence type="predicted"/>
<organism evidence="1">
    <name type="scientific">Ignisphaera aggregans</name>
    <dbReference type="NCBI Taxonomy" id="334771"/>
    <lineage>
        <taxon>Archaea</taxon>
        <taxon>Thermoproteota</taxon>
        <taxon>Thermoprotei</taxon>
        <taxon>Desulfurococcales</taxon>
        <taxon>Desulfurococcaceae</taxon>
        <taxon>Ignisphaera</taxon>
    </lineage>
</organism>
<protein>
    <submittedName>
        <fullName evidence="1">Uncharacterized protein</fullName>
    </submittedName>
</protein>
<name>A0A7C4FFW7_9CREN</name>
<accession>A0A7C4FFW7</accession>
<gene>
    <name evidence="1" type="ORF">ENV14_02765</name>
</gene>
<comment type="caution">
    <text evidence="1">The sequence shown here is derived from an EMBL/GenBank/DDBJ whole genome shotgun (WGS) entry which is preliminary data.</text>
</comment>